<dbReference type="RefSeq" id="WP_060625415.1">
    <property type="nucleotide sequence ID" value="NZ_LCZJ02000033.1"/>
</dbReference>
<keyword evidence="1" id="KW-0479">Metal-binding</keyword>
<dbReference type="CDD" id="cd07010">
    <property type="entry name" value="cupin_PMI_type_I_N_bac"/>
    <property type="match status" value="1"/>
</dbReference>
<dbReference type="PANTHER" id="PTHR42742">
    <property type="entry name" value="TRANSCRIPTIONAL REPRESSOR MPRA"/>
    <property type="match status" value="1"/>
</dbReference>
<keyword evidence="3" id="KW-0413">Isomerase</keyword>
<dbReference type="InterPro" id="IPR014710">
    <property type="entry name" value="RmlC-like_jellyroll"/>
</dbReference>
<organism evidence="3 4">
    <name type="scientific">Paenibacillus etheri</name>
    <dbReference type="NCBI Taxonomy" id="1306852"/>
    <lineage>
        <taxon>Bacteria</taxon>
        <taxon>Bacillati</taxon>
        <taxon>Bacillota</taxon>
        <taxon>Bacilli</taxon>
        <taxon>Bacillales</taxon>
        <taxon>Paenibacillaceae</taxon>
        <taxon>Paenibacillus</taxon>
    </lineage>
</organism>
<dbReference type="AlphaFoldDB" id="A0A0W1ATS7"/>
<dbReference type="GO" id="GO:0016853">
    <property type="term" value="F:isomerase activity"/>
    <property type="evidence" value="ECO:0007669"/>
    <property type="project" value="UniProtKB-KW"/>
</dbReference>
<keyword evidence="2" id="KW-0862">Zinc</keyword>
<dbReference type="InterPro" id="IPR016847">
    <property type="entry name" value="Man6P_Isoase_Firm_lng_prd"/>
</dbReference>
<dbReference type="PIRSF" id="PIRSF026713">
    <property type="entry name" value="PMI_Firm_long_prd"/>
    <property type="match status" value="1"/>
</dbReference>
<comment type="caution">
    <text evidence="3">The sequence shown here is derived from an EMBL/GenBank/DDBJ whole genome shotgun (WGS) entry which is preliminary data.</text>
</comment>
<proteinExistence type="predicted"/>
<dbReference type="PANTHER" id="PTHR42742:SF3">
    <property type="entry name" value="FRUCTOKINASE"/>
    <property type="match status" value="1"/>
</dbReference>
<reference evidence="3 4" key="1">
    <citation type="journal article" date="2015" name="Int. Biodeterior. Biodegradation">
        <title>Physiological and genetic screening methods for the isolation of methyl tert-butyl ether-degrading bacteria for bioremediation purposes.</title>
        <authorList>
            <person name="Guisado I.M."/>
            <person name="Purswani J."/>
            <person name="Gonzalez Lopez J."/>
            <person name="Pozo C."/>
        </authorList>
    </citation>
    <scope>NUCLEOTIDE SEQUENCE [LARGE SCALE GENOMIC DNA]</scope>
    <source>
        <strain evidence="3 4">SH7</strain>
    </source>
</reference>
<dbReference type="GO" id="GO:0046872">
    <property type="term" value="F:metal ion binding"/>
    <property type="evidence" value="ECO:0007669"/>
    <property type="project" value="UniProtKB-KW"/>
</dbReference>
<dbReference type="SUPFAM" id="SSF51182">
    <property type="entry name" value="RmlC-like cupins"/>
    <property type="match status" value="1"/>
</dbReference>
<evidence type="ECO:0000256" key="2">
    <source>
        <dbReference type="ARBA" id="ARBA00022833"/>
    </source>
</evidence>
<evidence type="ECO:0000313" key="3">
    <source>
        <dbReference type="EMBL" id="KTD84708.1"/>
    </source>
</evidence>
<dbReference type="OrthoDB" id="9808275at2"/>
<evidence type="ECO:0000313" key="4">
    <source>
        <dbReference type="Proteomes" id="UP000054709"/>
    </source>
</evidence>
<accession>A0A0W1ATS7</accession>
<dbReference type="InterPro" id="IPR011051">
    <property type="entry name" value="RmlC_Cupin_sf"/>
</dbReference>
<dbReference type="EMBL" id="LCZJ02000033">
    <property type="protein sequence ID" value="KTD84708.1"/>
    <property type="molecule type" value="Genomic_DNA"/>
</dbReference>
<dbReference type="InterPro" id="IPR051804">
    <property type="entry name" value="Carb_Metab_Reg_Kinase/Isom"/>
</dbReference>
<dbReference type="Gene3D" id="2.60.120.10">
    <property type="entry name" value="Jelly Rolls"/>
    <property type="match status" value="1"/>
</dbReference>
<name>A0A0W1ATS7_9BACL</name>
<protein>
    <submittedName>
        <fullName evidence="3">Mannose-6-phosphate isomerase</fullName>
    </submittedName>
</protein>
<evidence type="ECO:0000256" key="1">
    <source>
        <dbReference type="ARBA" id="ARBA00022723"/>
    </source>
</evidence>
<dbReference type="Proteomes" id="UP000054709">
    <property type="component" value="Unassembled WGS sequence"/>
</dbReference>
<keyword evidence="4" id="KW-1185">Reference proteome</keyword>
<gene>
    <name evidence="3" type="ORF">UQ64_23975</name>
</gene>
<sequence>MANFNLHPEILVSNSSDHAWQDYGNIKNELNRAIKKLGKQKTIVTIDCYPGVRMEELKVNLVSVMEPAYTFFADDLYYSSDKVTEMIKFHLTTDRVFGKMSLHNFGDFLDDECLEEARSDINNIDSGLIIIYGSGATLVCDPDILIYADLARWEIQKRYSNNEISNWRADNRNEDAVRKIKRGYFFEWPVADRHKRKLFEKMDYLLDTNCSNEPKLVEGATYLAGLKQTVSQPFRVVPYFAPGVWGGQWMKEKLGLDPSVENYAWSFNGVPEENSLFLRYGDVKIEVPAINAVFRHPVDLLGEKVYGRFGAEFPIRFNFLDTFGGGNLSLQVHPLVDYAQQTFGVHYTQDESYYIVDAADDAIVYLGVKDDIDPNEMIQDLKQSYDEGSKFDDQKYINQFPAKKHDHFLIPAGTIHSQGKDSLVLEISATPNYFTFKLWDWGRLGMDGMPRPVHLEHGINSIQWERDEIWVSENIVNCLEQMGEGDGWIEEKTGLHDRQFIETRRHWFSGPVIHNTDGGVNVLNLIEGEEAIVESPTNAFEPFVVHYAETFIIPAIVASYSIRPHGNSVGKKIGTIKAYVRT</sequence>